<evidence type="ECO:0000313" key="3">
    <source>
        <dbReference type="EMBL" id="CEP13502.1"/>
    </source>
</evidence>
<evidence type="ECO:0000313" key="4">
    <source>
        <dbReference type="Proteomes" id="UP000054107"/>
    </source>
</evidence>
<name>A0A0B7NDE7_9FUNG</name>
<reference evidence="3 4" key="1">
    <citation type="submission" date="2014-09" db="EMBL/GenBank/DDBJ databases">
        <authorList>
            <person name="Ellenberger Sabrina"/>
        </authorList>
    </citation>
    <scope>NUCLEOTIDE SEQUENCE [LARGE SCALE GENOMIC DNA]</scope>
    <source>
        <strain evidence="3 4">CBS 412.66</strain>
    </source>
</reference>
<protein>
    <submittedName>
        <fullName evidence="3">Uncharacterized protein</fullName>
    </submittedName>
</protein>
<dbReference type="AlphaFoldDB" id="A0A0B7NDE7"/>
<keyword evidence="1" id="KW-0812">Transmembrane</keyword>
<evidence type="ECO:0000256" key="2">
    <source>
        <dbReference type="SAM" id="SignalP"/>
    </source>
</evidence>
<keyword evidence="1" id="KW-1133">Transmembrane helix</keyword>
<evidence type="ECO:0000256" key="1">
    <source>
        <dbReference type="SAM" id="Phobius"/>
    </source>
</evidence>
<gene>
    <name evidence="3" type="primary">PARPA_07581.1 scaffold 28415</name>
</gene>
<keyword evidence="4" id="KW-1185">Reference proteome</keyword>
<feature type="transmembrane region" description="Helical" evidence="1">
    <location>
        <begin position="129"/>
        <end position="151"/>
    </location>
</feature>
<sequence>MPMAKLGPHLGSFSLPTLLELPFLTLCVLPKSSSSTFNTATLKSAKAYDFVQPGSSGSDLHFKLHKESRHPTFALDCEDISWPSDELPVLGFPNPALRQMHLQSNPALPTPSLHLVPFLRVPETASHLLFTYPALFVFGIWRNFIVLFFAFCPPLDMQAVYRSAIALQVPSNYRLLDSYLQVSPPEVLTCILFSIIWSAHWHFHFDFIPIIDQSVLDSAIKEVRYISVLNQFRPP</sequence>
<keyword evidence="1" id="KW-0472">Membrane</keyword>
<accession>A0A0B7NDE7</accession>
<dbReference type="Proteomes" id="UP000054107">
    <property type="component" value="Unassembled WGS sequence"/>
</dbReference>
<keyword evidence="2" id="KW-0732">Signal</keyword>
<feature type="signal peptide" evidence="2">
    <location>
        <begin position="1"/>
        <end position="34"/>
    </location>
</feature>
<organism evidence="3 4">
    <name type="scientific">Parasitella parasitica</name>
    <dbReference type="NCBI Taxonomy" id="35722"/>
    <lineage>
        <taxon>Eukaryota</taxon>
        <taxon>Fungi</taxon>
        <taxon>Fungi incertae sedis</taxon>
        <taxon>Mucoromycota</taxon>
        <taxon>Mucoromycotina</taxon>
        <taxon>Mucoromycetes</taxon>
        <taxon>Mucorales</taxon>
        <taxon>Mucorineae</taxon>
        <taxon>Mucoraceae</taxon>
        <taxon>Parasitella</taxon>
    </lineage>
</organism>
<dbReference type="EMBL" id="LN729787">
    <property type="protein sequence ID" value="CEP13502.1"/>
    <property type="molecule type" value="Genomic_DNA"/>
</dbReference>
<proteinExistence type="predicted"/>
<feature type="chain" id="PRO_5002137987" evidence="2">
    <location>
        <begin position="35"/>
        <end position="235"/>
    </location>
</feature>